<keyword evidence="2" id="KW-1185">Reference proteome</keyword>
<dbReference type="GeneID" id="92713628"/>
<reference evidence="2" key="1">
    <citation type="submission" date="2016-11" db="EMBL/GenBank/DDBJ databases">
        <authorList>
            <person name="Varghese N."/>
            <person name="Submissions S."/>
        </authorList>
    </citation>
    <scope>NUCLEOTIDE SEQUENCE [LARGE SCALE GENOMIC DNA]</scope>
    <source>
        <strain evidence="2">DSM 26884</strain>
    </source>
</reference>
<name>A0A1M6IRS8_9BACE</name>
<dbReference type="InterPro" id="IPR036390">
    <property type="entry name" value="WH_DNA-bd_sf"/>
</dbReference>
<dbReference type="Proteomes" id="UP000184192">
    <property type="component" value="Unassembled WGS sequence"/>
</dbReference>
<gene>
    <name evidence="1" type="ORF">SAMN05444350_12485</name>
</gene>
<dbReference type="SUPFAM" id="SSF46785">
    <property type="entry name" value="Winged helix' DNA-binding domain"/>
    <property type="match status" value="1"/>
</dbReference>
<accession>A0A1M6IRS8</accession>
<evidence type="ECO:0000313" key="1">
    <source>
        <dbReference type="EMBL" id="SHJ37087.1"/>
    </source>
</evidence>
<sequence>MLTQQTQKAIAILHDIAGHQALAVESYHITPDELAVMLARLERHKIVNRIPGASADKETSYQLCRPLNDISLLDVLEATGEHLNCNHPTTEAFYSRYGRVASKLGVVNHMTRLYLSEIKLVDC</sequence>
<protein>
    <submittedName>
        <fullName evidence="1">Transcriptional regulator</fullName>
    </submittedName>
</protein>
<proteinExistence type="predicted"/>
<dbReference type="Gene3D" id="1.10.10.10">
    <property type="entry name" value="Winged helix-like DNA-binding domain superfamily/Winged helix DNA-binding domain"/>
    <property type="match status" value="1"/>
</dbReference>
<dbReference type="InterPro" id="IPR036388">
    <property type="entry name" value="WH-like_DNA-bd_sf"/>
</dbReference>
<dbReference type="eggNOG" id="ENOG5032FKJ">
    <property type="taxonomic scope" value="Bacteria"/>
</dbReference>
<organism evidence="1 2">
    <name type="scientific">Bacteroides stercorirosoris</name>
    <dbReference type="NCBI Taxonomy" id="871324"/>
    <lineage>
        <taxon>Bacteria</taxon>
        <taxon>Pseudomonadati</taxon>
        <taxon>Bacteroidota</taxon>
        <taxon>Bacteroidia</taxon>
        <taxon>Bacteroidales</taxon>
        <taxon>Bacteroidaceae</taxon>
        <taxon>Bacteroides</taxon>
    </lineage>
</organism>
<dbReference type="EMBL" id="FQZN01000024">
    <property type="protein sequence ID" value="SHJ37087.1"/>
    <property type="molecule type" value="Genomic_DNA"/>
</dbReference>
<dbReference type="RefSeq" id="WP_025831161.1">
    <property type="nucleotide sequence ID" value="NZ_FQZN01000024.1"/>
</dbReference>
<dbReference type="AlphaFoldDB" id="A0A1M6IRS8"/>
<evidence type="ECO:0000313" key="2">
    <source>
        <dbReference type="Proteomes" id="UP000184192"/>
    </source>
</evidence>